<dbReference type="PROSITE" id="PS51318">
    <property type="entry name" value="TAT"/>
    <property type="match status" value="1"/>
</dbReference>
<evidence type="ECO:0000256" key="1">
    <source>
        <dbReference type="ARBA" id="ARBA00009820"/>
    </source>
</evidence>
<feature type="region of interest" description="Disordered" evidence="2">
    <location>
        <begin position="327"/>
        <end position="359"/>
    </location>
</feature>
<accession>A0ABW8LFM8</accession>
<dbReference type="SUPFAM" id="SSF51338">
    <property type="entry name" value="Composite domain of metallo-dependent hydrolases"/>
    <property type="match status" value="1"/>
</dbReference>
<dbReference type="Pfam" id="PF01979">
    <property type="entry name" value="Amidohydro_1"/>
    <property type="match status" value="1"/>
</dbReference>
<dbReference type="Pfam" id="PF07676">
    <property type="entry name" value="PD40"/>
    <property type="match status" value="8"/>
</dbReference>
<dbReference type="PANTHER" id="PTHR36842">
    <property type="entry name" value="PROTEIN TOLB HOMOLOG"/>
    <property type="match status" value="1"/>
</dbReference>
<dbReference type="InterPro" id="IPR011059">
    <property type="entry name" value="Metal-dep_hydrolase_composite"/>
</dbReference>
<dbReference type="InterPro" id="IPR006311">
    <property type="entry name" value="TAT_signal"/>
</dbReference>
<dbReference type="InterPro" id="IPR006680">
    <property type="entry name" value="Amidohydro-rel"/>
</dbReference>
<protein>
    <submittedName>
        <fullName evidence="4">Amidohydrolase family protein</fullName>
    </submittedName>
</protein>
<evidence type="ECO:0000313" key="5">
    <source>
        <dbReference type="Proteomes" id="UP001620295"/>
    </source>
</evidence>
<dbReference type="RefSeq" id="WP_404745817.1">
    <property type="nucleotide sequence ID" value="NZ_JBJDQH010000002.1"/>
</dbReference>
<comment type="caution">
    <text evidence="4">The sequence shown here is derived from an EMBL/GenBank/DDBJ whole genome shotgun (WGS) entry which is preliminary data.</text>
</comment>
<proteinExistence type="inferred from homology"/>
<dbReference type="Gene3D" id="3.20.20.140">
    <property type="entry name" value="Metal-dependent hydrolases"/>
    <property type="match status" value="2"/>
</dbReference>
<dbReference type="PANTHER" id="PTHR36842:SF1">
    <property type="entry name" value="PROTEIN TOLB"/>
    <property type="match status" value="1"/>
</dbReference>
<dbReference type="SUPFAM" id="SSF50969">
    <property type="entry name" value="YVTN repeat-like/Quinoprotein amine dehydrogenase"/>
    <property type="match status" value="1"/>
</dbReference>
<dbReference type="SUPFAM" id="SSF51556">
    <property type="entry name" value="Metallo-dependent hydrolases"/>
    <property type="match status" value="1"/>
</dbReference>
<comment type="similarity">
    <text evidence="1">Belongs to the TolB family.</text>
</comment>
<sequence length="1090" mass="114335">MGISRRKLIRRGGQAAAGAGSLWLGGQLTGLATVANAAEQADSPESTTQTADGATRRITVTQATNASAALSPDGRTVVLDLLNLLWTVPAAGGEATRLTGIDQEATEPDFSPDGRHLVYQSYTDGNFHLWLARADGTGARRLTSGGADHREPRFSPDGKRIAYAGEADGRYAIHVLDLDSGATKVWAPSTDATIQQAQPFWRPDGKAIAFTSGKGDAPQSVVQVDADGKRTTLATVTEGRVAGPSFSPDGARFAYVHLASAATALVVDGVTVSDAEEDVFPFAARWPSADEVFYTADGKIRRRKLPGKLSGGETRAKRDIAFTAHLTVPRVQERPAAPDSDAAPASASPRPVKGIVSPSLSPDGERIAFAALGDIWLAPVNPPRGKGSAPKAVVSDGHLNTDPAWSPDGSTLVYVSDRGGAADLWTYDIADGTTRRLTDLQDAASGPAFSPDGTSVAFGLGAGTLHTVDVATGAVRKVAGPLNSPGRPTFSADGRKLSLAALAPVTARYREGFNRVLTVELATGEAHYDDPVPGKSLANRIDAGPVHSPDGKHTAYIVGGTLHLSALDAAGRPTGTARELNGETADAPSWSADSRSLLYLSNGRLRLADARTGRARTVPVKLTWRPAKPTGRTVVQVGAVWDGTGETLRRDVDIVIEGDRIKAIVARGSVRAGSGGRTVDARHLTALPGLIAVHEHGPWQRADTMKLWLSYGVTAVRSPGTAHYAAVEAKEATASGRRVGPRVFAAGDLIDGSRIYYSSGRPVTDTEELERELAKAEALGHDLVKTYVRLPYAMQRAAVRGGHRLGLRATSHYLFGPLGLGADGTEHLGGTSRYGRRQKETHLGHAYDDMTEPLIASGMAFTPTFGLSGAGLPATRAALYRYAEWAVGDRRLTTLMSEAEYEEFRGGVAAAQQTVPTDLLAFVARHGATVRKLLEGGAHVGVGTDSPLVPPAIYYHLNLQAMVRYGATPHQALRSATVEGARALGMSARMGTVEPGKLADLVLVEGDPLSDIRAAAAVRSVVLGGVVHSVDDLVSGKPSGSAAGARGAAGVRSAAAVRGAAAPSVADVPQGPARERYWWHREEHAHHSCC</sequence>
<evidence type="ECO:0000256" key="2">
    <source>
        <dbReference type="SAM" id="MobiDB-lite"/>
    </source>
</evidence>
<dbReference type="SUPFAM" id="SSF82171">
    <property type="entry name" value="DPP6 N-terminal domain-like"/>
    <property type="match status" value="2"/>
</dbReference>
<dbReference type="Gene3D" id="2.30.40.10">
    <property type="entry name" value="Urease, subunit C, domain 1"/>
    <property type="match status" value="2"/>
</dbReference>
<name>A0ABW8LFM8_9ACTN</name>
<evidence type="ECO:0000259" key="3">
    <source>
        <dbReference type="Pfam" id="PF01979"/>
    </source>
</evidence>
<dbReference type="Gene3D" id="2.120.10.30">
    <property type="entry name" value="TolB, C-terminal domain"/>
    <property type="match status" value="3"/>
</dbReference>
<reference evidence="4 5" key="1">
    <citation type="submission" date="2024-11" db="EMBL/GenBank/DDBJ databases">
        <title>The Natural Products Discovery Center: Release of the First 8490 Sequenced Strains for Exploring Actinobacteria Biosynthetic Diversity.</title>
        <authorList>
            <person name="Kalkreuter E."/>
            <person name="Kautsar S.A."/>
            <person name="Yang D."/>
            <person name="Bader C.D."/>
            <person name="Teijaro C.N."/>
            <person name="Fluegel L."/>
            <person name="Davis C.M."/>
            <person name="Simpson J.R."/>
            <person name="Lauterbach L."/>
            <person name="Steele A.D."/>
            <person name="Gui C."/>
            <person name="Meng S."/>
            <person name="Li G."/>
            <person name="Viehrig K."/>
            <person name="Ye F."/>
            <person name="Su P."/>
            <person name="Kiefer A.F."/>
            <person name="Nichols A."/>
            <person name="Cepeda A.J."/>
            <person name="Yan W."/>
            <person name="Fan B."/>
            <person name="Jiang Y."/>
            <person name="Adhikari A."/>
            <person name="Zheng C.-J."/>
            <person name="Schuster L."/>
            <person name="Cowan T.M."/>
            <person name="Smanski M.J."/>
            <person name="Chevrette M.G."/>
            <person name="De Carvalho L.P.S."/>
            <person name="Shen B."/>
        </authorList>
    </citation>
    <scope>NUCLEOTIDE SEQUENCE [LARGE SCALE GENOMIC DNA]</scope>
    <source>
        <strain evidence="4 5">NPDC020863</strain>
    </source>
</reference>
<dbReference type="InterPro" id="IPR011044">
    <property type="entry name" value="Quino_amine_DH_bsu"/>
</dbReference>
<keyword evidence="5" id="KW-1185">Reference proteome</keyword>
<dbReference type="EMBL" id="JBJDQH010000002">
    <property type="protein sequence ID" value="MFK4264599.1"/>
    <property type="molecule type" value="Genomic_DNA"/>
</dbReference>
<dbReference type="InterPro" id="IPR011659">
    <property type="entry name" value="WD40"/>
</dbReference>
<evidence type="ECO:0000313" key="4">
    <source>
        <dbReference type="EMBL" id="MFK4264599.1"/>
    </source>
</evidence>
<organism evidence="4 5">
    <name type="scientific">Streptomyces milbemycinicus</name>
    <dbReference type="NCBI Taxonomy" id="476552"/>
    <lineage>
        <taxon>Bacteria</taxon>
        <taxon>Bacillati</taxon>
        <taxon>Actinomycetota</taxon>
        <taxon>Actinomycetes</taxon>
        <taxon>Kitasatosporales</taxon>
        <taxon>Streptomycetaceae</taxon>
        <taxon>Streptomyces</taxon>
    </lineage>
</organism>
<feature type="compositionally biased region" description="Low complexity" evidence="2">
    <location>
        <begin position="334"/>
        <end position="351"/>
    </location>
</feature>
<dbReference type="InterPro" id="IPR011042">
    <property type="entry name" value="6-blade_b-propeller_TolB-like"/>
</dbReference>
<dbReference type="Proteomes" id="UP001620295">
    <property type="component" value="Unassembled WGS sequence"/>
</dbReference>
<gene>
    <name evidence="4" type="ORF">ACI2L5_06605</name>
</gene>
<feature type="domain" description="Amidohydrolase-related" evidence="3">
    <location>
        <begin position="786"/>
        <end position="1025"/>
    </location>
</feature>
<dbReference type="InterPro" id="IPR032466">
    <property type="entry name" value="Metal_Hydrolase"/>
</dbReference>